<name>A0A0B7H8P6_9FLAO</name>
<proteinExistence type="predicted"/>
<dbReference type="EMBL" id="CDOG01000015">
    <property type="protein sequence ID" value="CEN37383.1"/>
    <property type="molecule type" value="Genomic_DNA"/>
</dbReference>
<dbReference type="OrthoDB" id="1089802at2"/>
<reference evidence="1 2" key="1">
    <citation type="submission" date="2015-01" db="EMBL/GenBank/DDBJ databases">
        <authorList>
            <person name="MANFREDI Pablo"/>
        </authorList>
    </citation>
    <scope>NUCLEOTIDE SEQUENCE [LARGE SCALE GENOMIC DNA]</scope>
    <source>
        <strain evidence="1 2">Ccy74</strain>
    </source>
</reference>
<dbReference type="InterPro" id="IPR046136">
    <property type="entry name" value="DUF6138"/>
</dbReference>
<evidence type="ECO:0000313" key="1">
    <source>
        <dbReference type="EMBL" id="CEN37383.1"/>
    </source>
</evidence>
<sequence length="544" mass="64395">MNQEQQKNIVKQIFEGVKFVFETKKNQYKGEKPYSKCCIQEGYFDYLRISVLKSEVKFSLYDFSWDSYEHKLKIPQLENIFKVDFAFIAKEIMEKVQHFFLDSTNQPLFRYKLRLILDFESKMNDANGNPLLLTDRIYSETFYFEDINRKKELQNVMKNYIKELVFDQKIKVKSEREARVLCEHLTDFGLMEYSETEAITMIERLFETMQFVDNKAIFSDFKSSVIFNLREWSEKEFLPLYCDVVGNYWMKEYVLKKDFSLENVDENKLELYVYQSYLQIKYKDGYTQFAQKELQRAAKDFGSKKAQMYLKKGTGTLPDSLIHFKGTDLECKANDVFAQVEIKLKNETAESYDKALNFLINLLKGGFVASYYIKFSSKGEKKFLPIKGLAKSATHRFFAQALQFAELFPKLESYAQVAMKEFEWYEDVEEGEKSCMPSSYAVFGLGLEDEKYFPLVKKYLGMVDDEHQLVHYDFLEVFIEKWGITEKSLSIICKGALSGQFQKPFKNISKRIKEEDKLLIDRFLLEYDSHEKEIIKYMIFGKSR</sequence>
<dbReference type="Pfam" id="PF19635">
    <property type="entry name" value="DUF6138"/>
    <property type="match status" value="1"/>
</dbReference>
<organism evidence="1 2">
    <name type="scientific">Capnocytophaga cynodegmi</name>
    <dbReference type="NCBI Taxonomy" id="28189"/>
    <lineage>
        <taxon>Bacteria</taxon>
        <taxon>Pseudomonadati</taxon>
        <taxon>Bacteroidota</taxon>
        <taxon>Flavobacteriia</taxon>
        <taxon>Flavobacteriales</taxon>
        <taxon>Flavobacteriaceae</taxon>
        <taxon>Capnocytophaga</taxon>
    </lineage>
</organism>
<dbReference type="AlphaFoldDB" id="A0A0B7H8P6"/>
<accession>A0A0B7H8P6</accession>
<evidence type="ECO:0000313" key="2">
    <source>
        <dbReference type="Proteomes" id="UP000038083"/>
    </source>
</evidence>
<protein>
    <submittedName>
        <fullName evidence="1">Uncharacterized protein</fullName>
    </submittedName>
</protein>
<gene>
    <name evidence="1" type="ORF">CCYN74_220003</name>
</gene>
<dbReference type="RefSeq" id="WP_018278820.1">
    <property type="nucleotide sequence ID" value="NZ_CDOF01000019.1"/>
</dbReference>
<dbReference type="Proteomes" id="UP000038083">
    <property type="component" value="Unassembled WGS sequence"/>
</dbReference>